<dbReference type="eggNOG" id="ENOG5033R2R">
    <property type="taxonomic scope" value="Bacteria"/>
</dbReference>
<dbReference type="RefSeq" id="WP_005935136.1">
    <property type="nucleotide sequence ID" value="NZ_ATVK01000040.1"/>
</dbReference>
<protein>
    <recommendedName>
        <fullName evidence="5">Mce-associated membrane protein</fullName>
    </recommendedName>
</protein>
<gene>
    <name evidence="3" type="ORF">GOHSU_02_00520</name>
</gene>
<keyword evidence="2" id="KW-0812">Transmembrane</keyword>
<dbReference type="Proteomes" id="UP000053405">
    <property type="component" value="Unassembled WGS sequence"/>
</dbReference>
<feature type="region of interest" description="Disordered" evidence="1">
    <location>
        <begin position="1"/>
        <end position="77"/>
    </location>
</feature>
<keyword evidence="2" id="KW-0472">Membrane</keyword>
<keyword evidence="4" id="KW-1185">Reference proteome</keyword>
<feature type="compositionally biased region" description="Low complexity" evidence="1">
    <location>
        <begin position="59"/>
        <end position="76"/>
    </location>
</feature>
<reference evidence="3 4" key="1">
    <citation type="submission" date="2012-12" db="EMBL/GenBank/DDBJ databases">
        <title>Whole genome shotgun sequence of Gordonia hirsuta NBRC 16056.</title>
        <authorList>
            <person name="Isaki-Nakamura S."/>
            <person name="Hosoyama A."/>
            <person name="Tsuchikane K."/>
            <person name="Katsumata H."/>
            <person name="Baba S."/>
            <person name="Yamazaki S."/>
            <person name="Fujita N."/>
        </authorList>
    </citation>
    <scope>NUCLEOTIDE SEQUENCE [LARGE SCALE GENOMIC DNA]</scope>
    <source>
        <strain evidence="3 4">NBRC 16056</strain>
    </source>
</reference>
<dbReference type="STRING" id="1121927.GOHSU_02_00520"/>
<name>L7L4N5_9ACTN</name>
<comment type="caution">
    <text evidence="3">The sequence shown here is derived from an EMBL/GenBank/DDBJ whole genome shotgun (WGS) entry which is preliminary data.</text>
</comment>
<evidence type="ECO:0000313" key="4">
    <source>
        <dbReference type="Proteomes" id="UP000053405"/>
    </source>
</evidence>
<evidence type="ECO:0008006" key="5">
    <source>
        <dbReference type="Google" id="ProtNLM"/>
    </source>
</evidence>
<keyword evidence="2" id="KW-1133">Transmembrane helix</keyword>
<evidence type="ECO:0000313" key="3">
    <source>
        <dbReference type="EMBL" id="GAC55909.1"/>
    </source>
</evidence>
<organism evidence="3 4">
    <name type="scientific">Gordonia hirsuta DSM 44140 = NBRC 16056</name>
    <dbReference type="NCBI Taxonomy" id="1121927"/>
    <lineage>
        <taxon>Bacteria</taxon>
        <taxon>Bacillati</taxon>
        <taxon>Actinomycetota</taxon>
        <taxon>Actinomycetes</taxon>
        <taxon>Mycobacteriales</taxon>
        <taxon>Gordoniaceae</taxon>
        <taxon>Gordonia</taxon>
    </lineage>
</organism>
<feature type="compositionally biased region" description="Low complexity" evidence="1">
    <location>
        <begin position="18"/>
        <end position="38"/>
    </location>
</feature>
<feature type="compositionally biased region" description="Low complexity" evidence="1">
    <location>
        <begin position="1"/>
        <end position="10"/>
    </location>
</feature>
<dbReference type="EMBL" id="BANT01000002">
    <property type="protein sequence ID" value="GAC55909.1"/>
    <property type="molecule type" value="Genomic_DNA"/>
</dbReference>
<accession>L7L4N5</accession>
<evidence type="ECO:0000256" key="2">
    <source>
        <dbReference type="SAM" id="Phobius"/>
    </source>
</evidence>
<evidence type="ECO:0000256" key="1">
    <source>
        <dbReference type="SAM" id="MobiDB-lite"/>
    </source>
</evidence>
<feature type="region of interest" description="Disordered" evidence="1">
    <location>
        <begin position="241"/>
        <end position="276"/>
    </location>
</feature>
<sequence length="276" mass="28324">MSSDSTSPDTPADDNPDATDQTDPIDAADVAVSSAAADTKQPAGEKSGVAAKAARRAKAAGTSDDGDSTSGDSTSGKEFTVSARSLWRSLMAALVVVALVAIGVLGWKTWSTSRTLDAFDETKSFSRSFVQTYFETMMSSDTTAEKIQAKVLPMTTGEARDRVKEEAEVTVKMVTEGQFKNMTVDVNAVMVESFTATTATTVVAATLAGTSALQTGGGQQAFLLDLHLVKEDGQWLVGKMTPTVGSGGTAGETGSAVPGAPGEQTEPSPAEPAPGG</sequence>
<feature type="transmembrane region" description="Helical" evidence="2">
    <location>
        <begin position="86"/>
        <end position="107"/>
    </location>
</feature>
<dbReference type="AlphaFoldDB" id="L7L4N5"/>
<proteinExistence type="predicted"/>